<feature type="binding site" evidence="9">
    <location>
        <position position="16"/>
    </location>
    <ligand>
        <name>ATP</name>
        <dbReference type="ChEBI" id="CHEBI:30616"/>
    </ligand>
</feature>
<comment type="similarity">
    <text evidence="1 9 10">Belongs to the acetokinase family.</text>
</comment>
<evidence type="ECO:0000256" key="10">
    <source>
        <dbReference type="RuleBase" id="RU003835"/>
    </source>
</evidence>
<dbReference type="EMBL" id="SLXO01000001">
    <property type="protein sequence ID" value="TCP38542.1"/>
    <property type="molecule type" value="Genomic_DNA"/>
</dbReference>
<dbReference type="PROSITE" id="PS01075">
    <property type="entry name" value="ACETATE_KINASE_1"/>
    <property type="match status" value="1"/>
</dbReference>
<sequence length="395" mass="41646">MSQSILTVNVGSSSIKTALFHSDDGNALRRIGGASVTGLPDRPQLTVKDAAGTVTTDRALAPPAAGRDAQDAALDPLMDWLDRVTADAPLAAIGHRVVHGGPDFAEPVRVDDQVLDRLAAFVPLAPLHQPHNLAAIRAFRARVADVPHIACFDTAFHQGKPWRAKTFPLPPAYFARNIRRYGFHGLSYDYIARTLPEVAGHLPRRTVAAHLGNGASLCALLDGRSVATSMGLTALDGLPMGTRTGALDPGLVLYLIQEEGMSPDAVADLLYHHGGLKGMSGLSNDMTVLRASDDPQVVRTLDYYAYRVAQGIAALAVDLGGLDAVVFTAGIGQNDPGVRAGVARHLAWMGAELDDAANAAGGPCLHSPDSRVGLWAIATDEAGMIARHTLAQARR</sequence>
<evidence type="ECO:0000256" key="6">
    <source>
        <dbReference type="ARBA" id="ARBA00022777"/>
    </source>
</evidence>
<comment type="caution">
    <text evidence="11">The sequence shown here is derived from an EMBL/GenBank/DDBJ whole genome shotgun (WGS) entry which is preliminary data.</text>
</comment>
<dbReference type="PANTHER" id="PTHR21060:SF21">
    <property type="entry name" value="ACETATE KINASE"/>
    <property type="match status" value="1"/>
</dbReference>
<feature type="site" description="Transition state stabilizer" evidence="9">
    <location>
        <position position="184"/>
    </location>
</feature>
<reference evidence="11 12" key="1">
    <citation type="submission" date="2019-03" db="EMBL/GenBank/DDBJ databases">
        <title>Genomic Encyclopedia of Type Strains, Phase IV (KMG-IV): sequencing the most valuable type-strain genomes for metagenomic binning, comparative biology and taxonomic classification.</title>
        <authorList>
            <person name="Goeker M."/>
        </authorList>
    </citation>
    <scope>NUCLEOTIDE SEQUENCE [LARGE SCALE GENOMIC DNA]</scope>
    <source>
        <strain evidence="11 12">DSM 2132</strain>
    </source>
</reference>
<comment type="caution">
    <text evidence="9">Lacks conserved residue(s) required for the propagation of feature annotation.</text>
</comment>
<comment type="subcellular location">
    <subcellularLocation>
        <location evidence="9">Cytoplasm</location>
    </subcellularLocation>
</comment>
<evidence type="ECO:0000256" key="9">
    <source>
        <dbReference type="HAMAP-Rule" id="MF_00020"/>
    </source>
</evidence>
<evidence type="ECO:0000313" key="12">
    <source>
        <dbReference type="Proteomes" id="UP000295399"/>
    </source>
</evidence>
<keyword evidence="4 9" id="KW-0479">Metal-binding</keyword>
<feature type="binding site" evidence="9">
    <location>
        <position position="9"/>
    </location>
    <ligand>
        <name>Mg(2+)</name>
        <dbReference type="ChEBI" id="CHEBI:18420"/>
    </ligand>
</feature>
<comment type="catalytic activity">
    <reaction evidence="9">
        <text>acetate + ATP = acetyl phosphate + ADP</text>
        <dbReference type="Rhea" id="RHEA:11352"/>
        <dbReference type="ChEBI" id="CHEBI:22191"/>
        <dbReference type="ChEBI" id="CHEBI:30089"/>
        <dbReference type="ChEBI" id="CHEBI:30616"/>
        <dbReference type="ChEBI" id="CHEBI:456216"/>
        <dbReference type="EC" id="2.7.2.1"/>
    </reaction>
</comment>
<dbReference type="GO" id="GO:0008776">
    <property type="term" value="F:acetate kinase activity"/>
    <property type="evidence" value="ECO:0007669"/>
    <property type="project" value="UniProtKB-UniRule"/>
</dbReference>
<keyword evidence="2 9" id="KW-0963">Cytoplasm</keyword>
<dbReference type="EC" id="2.7.2.1" evidence="9"/>
<dbReference type="SUPFAM" id="SSF53067">
    <property type="entry name" value="Actin-like ATPase domain"/>
    <property type="match status" value="2"/>
</dbReference>
<dbReference type="RefSeq" id="WP_132707037.1">
    <property type="nucleotide sequence ID" value="NZ_JACIGF010000001.1"/>
</dbReference>
<evidence type="ECO:0000256" key="8">
    <source>
        <dbReference type="ARBA" id="ARBA00022842"/>
    </source>
</evidence>
<dbReference type="Pfam" id="PF00871">
    <property type="entry name" value="Acetate_kinase"/>
    <property type="match status" value="1"/>
</dbReference>
<dbReference type="GO" id="GO:0006083">
    <property type="term" value="P:acetate metabolic process"/>
    <property type="evidence" value="ECO:0007669"/>
    <property type="project" value="TreeGrafter"/>
</dbReference>
<dbReference type="InParanoid" id="A0A4R2PRN1"/>
<feature type="binding site" evidence="9">
    <location>
        <position position="381"/>
    </location>
    <ligand>
        <name>Mg(2+)</name>
        <dbReference type="ChEBI" id="CHEBI:18420"/>
    </ligand>
</feature>
<feature type="binding site" evidence="9">
    <location>
        <begin position="210"/>
        <end position="214"/>
    </location>
    <ligand>
        <name>ATP</name>
        <dbReference type="ChEBI" id="CHEBI:30616"/>
    </ligand>
</feature>
<dbReference type="NCBIfam" id="TIGR00016">
    <property type="entry name" value="ackA"/>
    <property type="match status" value="1"/>
</dbReference>
<dbReference type="InterPro" id="IPR043129">
    <property type="entry name" value="ATPase_NBD"/>
</dbReference>
<dbReference type="HAMAP" id="MF_00020">
    <property type="entry name" value="Acetate_kinase"/>
    <property type="match status" value="1"/>
</dbReference>
<evidence type="ECO:0000256" key="2">
    <source>
        <dbReference type="ARBA" id="ARBA00022490"/>
    </source>
</evidence>
<evidence type="ECO:0000313" key="11">
    <source>
        <dbReference type="EMBL" id="TCP38542.1"/>
    </source>
</evidence>
<feature type="site" description="Transition state stabilizer" evidence="9">
    <location>
        <position position="243"/>
    </location>
</feature>
<proteinExistence type="inferred from homology"/>
<evidence type="ECO:0000256" key="7">
    <source>
        <dbReference type="ARBA" id="ARBA00022840"/>
    </source>
</evidence>
<evidence type="ECO:0000256" key="5">
    <source>
        <dbReference type="ARBA" id="ARBA00022741"/>
    </source>
</evidence>
<dbReference type="GO" id="GO:0005829">
    <property type="term" value="C:cytosol"/>
    <property type="evidence" value="ECO:0007669"/>
    <property type="project" value="TreeGrafter"/>
</dbReference>
<keyword evidence="7 9" id="KW-0067">ATP-binding</keyword>
<dbReference type="PANTHER" id="PTHR21060">
    <property type="entry name" value="ACETATE KINASE"/>
    <property type="match status" value="1"/>
</dbReference>
<evidence type="ECO:0000256" key="3">
    <source>
        <dbReference type="ARBA" id="ARBA00022679"/>
    </source>
</evidence>
<feature type="active site" description="Proton donor/acceptor" evidence="9">
    <location>
        <position position="153"/>
    </location>
</feature>
<dbReference type="InterPro" id="IPR000890">
    <property type="entry name" value="Aliphatic_acid_kin_short-chain"/>
</dbReference>
<dbReference type="AlphaFoldDB" id="A0A4R2PRN1"/>
<comment type="cofactor">
    <cofactor evidence="9">
        <name>Mg(2+)</name>
        <dbReference type="ChEBI" id="CHEBI:18420"/>
    </cofactor>
    <cofactor evidence="9">
        <name>Mn(2+)</name>
        <dbReference type="ChEBI" id="CHEBI:29035"/>
    </cofactor>
    <text evidence="9">Mg(2+). Can also accept Mn(2+).</text>
</comment>
<feature type="binding site" evidence="9">
    <location>
        <position position="96"/>
    </location>
    <ligand>
        <name>substrate</name>
    </ligand>
</feature>
<gene>
    <name evidence="9" type="primary">ackA</name>
    <name evidence="11" type="ORF">EV659_101447</name>
</gene>
<dbReference type="OrthoDB" id="9802453at2"/>
<dbReference type="UniPathway" id="UPA00340">
    <property type="reaction ID" value="UER00458"/>
</dbReference>
<dbReference type="GO" id="GO:0000287">
    <property type="term" value="F:magnesium ion binding"/>
    <property type="evidence" value="ECO:0007669"/>
    <property type="project" value="UniProtKB-UniRule"/>
</dbReference>
<keyword evidence="5 9" id="KW-0547">Nucleotide-binding</keyword>
<keyword evidence="3 9" id="KW-0808">Transferase</keyword>
<dbReference type="PRINTS" id="PR00471">
    <property type="entry name" value="ACETATEKNASE"/>
</dbReference>
<dbReference type="InterPro" id="IPR004372">
    <property type="entry name" value="Ac/propionate_kinase"/>
</dbReference>
<comment type="function">
    <text evidence="9">Catalyzes the formation of acetyl phosphate from acetate and ATP. Can also catalyze the reverse reaction.</text>
</comment>
<dbReference type="FunCoup" id="A0A4R2PRN1">
    <property type="interactions" value="485"/>
</dbReference>
<keyword evidence="6 9" id="KW-0418">Kinase</keyword>
<comment type="subunit">
    <text evidence="9">Homodimer.</text>
</comment>
<name>A0A4R2PRN1_RHOSA</name>
<protein>
    <recommendedName>
        <fullName evidence="9">Acetate kinase</fullName>
        <ecNumber evidence="9">2.7.2.1</ecNumber>
    </recommendedName>
    <alternativeName>
        <fullName evidence="9">Acetokinase</fullName>
    </alternativeName>
</protein>
<dbReference type="PIRSF" id="PIRSF000722">
    <property type="entry name" value="Acetate_prop_kin"/>
    <property type="match status" value="1"/>
</dbReference>
<accession>A0A4R2PRN1</accession>
<dbReference type="GO" id="GO:0005524">
    <property type="term" value="F:ATP binding"/>
    <property type="evidence" value="ECO:0007669"/>
    <property type="project" value="UniProtKB-KW"/>
</dbReference>
<evidence type="ECO:0000256" key="4">
    <source>
        <dbReference type="ARBA" id="ARBA00022723"/>
    </source>
</evidence>
<dbReference type="InterPro" id="IPR023865">
    <property type="entry name" value="Aliphatic_acid_kinase_CS"/>
</dbReference>
<organism evidence="11 12">
    <name type="scientific">Rhodothalassium salexigens DSM 2132</name>
    <dbReference type="NCBI Taxonomy" id="1188247"/>
    <lineage>
        <taxon>Bacteria</taxon>
        <taxon>Pseudomonadati</taxon>
        <taxon>Pseudomonadota</taxon>
        <taxon>Alphaproteobacteria</taxon>
        <taxon>Rhodothalassiales</taxon>
        <taxon>Rhodothalassiaceae</taxon>
        <taxon>Rhodothalassium</taxon>
    </lineage>
</organism>
<dbReference type="Proteomes" id="UP000295399">
    <property type="component" value="Unassembled WGS sequence"/>
</dbReference>
<dbReference type="GO" id="GO:0006085">
    <property type="term" value="P:acetyl-CoA biosynthetic process"/>
    <property type="evidence" value="ECO:0007669"/>
    <property type="project" value="UniProtKB-UniRule"/>
</dbReference>
<evidence type="ECO:0000256" key="1">
    <source>
        <dbReference type="ARBA" id="ARBA00008748"/>
    </source>
</evidence>
<keyword evidence="12" id="KW-1185">Reference proteome</keyword>
<keyword evidence="8 9" id="KW-0460">Magnesium</keyword>
<dbReference type="PROSITE" id="PS01076">
    <property type="entry name" value="ACETATE_KINASE_2"/>
    <property type="match status" value="1"/>
</dbReference>
<dbReference type="Gene3D" id="3.30.420.40">
    <property type="match status" value="2"/>
</dbReference>
<comment type="pathway">
    <text evidence="9">Metabolic intermediate biosynthesis; acetyl-CoA biosynthesis; acetyl-CoA from acetate: step 1/2.</text>
</comment>